<dbReference type="NCBIfam" id="TIGR04088">
    <property type="entry name" value="cognate_SipW"/>
    <property type="match status" value="1"/>
</dbReference>
<gene>
    <name evidence="2" type="ORF">ACFQL9_08630</name>
</gene>
<dbReference type="InterPro" id="IPR006311">
    <property type="entry name" value="TAT_signal"/>
</dbReference>
<evidence type="ECO:0000313" key="2">
    <source>
        <dbReference type="EMBL" id="MFC7069705.1"/>
    </source>
</evidence>
<keyword evidence="1" id="KW-0472">Membrane</keyword>
<dbReference type="PROSITE" id="PS51318">
    <property type="entry name" value="TAT"/>
    <property type="match status" value="1"/>
</dbReference>
<protein>
    <submittedName>
        <fullName evidence="2">Choice-of-anchor W domain-containing protein</fullName>
    </submittedName>
</protein>
<dbReference type="AlphaFoldDB" id="A0ABD5WB74"/>
<reference evidence="2 3" key="1">
    <citation type="journal article" date="2019" name="Int. J. Syst. Evol. Microbiol.">
        <title>The Global Catalogue of Microorganisms (GCM) 10K type strain sequencing project: providing services to taxonomists for standard genome sequencing and annotation.</title>
        <authorList>
            <consortium name="The Broad Institute Genomics Platform"/>
            <consortium name="The Broad Institute Genome Sequencing Center for Infectious Disease"/>
            <person name="Wu L."/>
            <person name="Ma J."/>
        </authorList>
    </citation>
    <scope>NUCLEOTIDE SEQUENCE [LARGE SCALE GENOMIC DNA]</scope>
    <source>
        <strain evidence="2 3">DT31</strain>
    </source>
</reference>
<evidence type="ECO:0000313" key="3">
    <source>
        <dbReference type="Proteomes" id="UP001596461"/>
    </source>
</evidence>
<dbReference type="NCBIfam" id="NF041928">
    <property type="entry name" value="choice_anch_W"/>
    <property type="match status" value="1"/>
</dbReference>
<keyword evidence="1" id="KW-1133">Transmembrane helix</keyword>
<dbReference type="InterPro" id="IPR023833">
    <property type="entry name" value="Signal_pept_SipW-depend-type"/>
</dbReference>
<feature type="transmembrane region" description="Helical" evidence="1">
    <location>
        <begin position="12"/>
        <end position="35"/>
    </location>
</feature>
<keyword evidence="3" id="KW-1185">Reference proteome</keyword>
<evidence type="ECO:0000256" key="1">
    <source>
        <dbReference type="SAM" id="Phobius"/>
    </source>
</evidence>
<dbReference type="RefSeq" id="WP_284032292.1">
    <property type="nucleotide sequence ID" value="NZ_CP126154.1"/>
</dbReference>
<proteinExistence type="predicted"/>
<dbReference type="GeneID" id="81124128"/>
<organism evidence="2 3">
    <name type="scientific">Halobaculum lipolyticum</name>
    <dbReference type="NCBI Taxonomy" id="3032001"/>
    <lineage>
        <taxon>Archaea</taxon>
        <taxon>Methanobacteriati</taxon>
        <taxon>Methanobacteriota</taxon>
        <taxon>Stenosarchaea group</taxon>
        <taxon>Halobacteria</taxon>
        <taxon>Halobacteriales</taxon>
        <taxon>Haloferacaceae</taxon>
        <taxon>Halobaculum</taxon>
    </lineage>
</organism>
<keyword evidence="1" id="KW-0812">Transmembrane</keyword>
<sequence length="465" mass="47554">MSNRPIITSRRNVLLGIGAVGVASAGAGLGTTAYFSDTESFSGNMLQAGEFDLRVRFDGQYNMPGQPLFGTASGIIDGVNSTANGQVVGEADFGFLVDDLKPGDTGIGEFCFQIDDNPGYLTVDGVVTDNSENGYTEPEPETAATGDINDEGDANGEGELLDALLVHVSYSNGNYSDGGLVEYLPGTAKGDVFSGTLREFFAGAPYLFDHDPSTPVADPVPGSDDGFLEPCLLFEFEVPTSVGNEIQTDSIGFDIVFNAVQARHNLLRASGANTGFVDASQSVNQNGGYGDGGEDFGSVAMTGRARYGGTNTWELATGAGAGTPGQDQQNIDWGPLNGQTVPFAYTYDADAATATFDLGSGASVSTATGVPAPAGRIGLQAKADEATVDIDNVALSADGTAVSFVGPDGVTASNDGPGREIAYVALTTGAADLADGFVVSGDVTITLQGDYAGGDEGVAFDVVVE</sequence>
<dbReference type="EMBL" id="JBHTAH010000006">
    <property type="protein sequence ID" value="MFC7069705.1"/>
    <property type="molecule type" value="Genomic_DNA"/>
</dbReference>
<dbReference type="InterPro" id="IPR049671">
    <property type="entry name" value="Choice_anch_W"/>
</dbReference>
<dbReference type="Proteomes" id="UP001596461">
    <property type="component" value="Unassembled WGS sequence"/>
</dbReference>
<comment type="caution">
    <text evidence="2">The sequence shown here is derived from an EMBL/GenBank/DDBJ whole genome shotgun (WGS) entry which is preliminary data.</text>
</comment>
<name>A0ABD5WB74_9EURY</name>
<accession>A0ABD5WB74</accession>